<comment type="caution">
    <text evidence="2">The sequence shown here is derived from an EMBL/GenBank/DDBJ whole genome shotgun (WGS) entry which is preliminary data.</text>
</comment>
<protein>
    <submittedName>
        <fullName evidence="2">Uncharacterized protein</fullName>
    </submittedName>
</protein>
<dbReference type="EMBL" id="VYYT01000422">
    <property type="protein sequence ID" value="KAK2736565.1"/>
    <property type="molecule type" value="Genomic_DNA"/>
</dbReference>
<gene>
    <name evidence="2" type="ORF">CKAH01_07765</name>
</gene>
<feature type="compositionally biased region" description="Polar residues" evidence="1">
    <location>
        <begin position="89"/>
        <end position="102"/>
    </location>
</feature>
<evidence type="ECO:0000256" key="1">
    <source>
        <dbReference type="SAM" id="MobiDB-lite"/>
    </source>
</evidence>
<evidence type="ECO:0000313" key="2">
    <source>
        <dbReference type="EMBL" id="KAK2736565.1"/>
    </source>
</evidence>
<feature type="region of interest" description="Disordered" evidence="1">
    <location>
        <begin position="73"/>
        <end position="123"/>
    </location>
</feature>
<reference evidence="2" key="1">
    <citation type="submission" date="2023-02" db="EMBL/GenBank/DDBJ databases">
        <title>Colletotrichum kahawae CIFC_Que2 genome sequencing and assembly.</title>
        <authorList>
            <person name="Baroncelli R."/>
        </authorList>
    </citation>
    <scope>NUCLEOTIDE SEQUENCE</scope>
    <source>
        <strain evidence="2">CIFC_Que2</strain>
    </source>
</reference>
<organism evidence="2 3">
    <name type="scientific">Colletotrichum kahawae</name>
    <name type="common">Coffee berry disease fungus</name>
    <dbReference type="NCBI Taxonomy" id="34407"/>
    <lineage>
        <taxon>Eukaryota</taxon>
        <taxon>Fungi</taxon>
        <taxon>Dikarya</taxon>
        <taxon>Ascomycota</taxon>
        <taxon>Pezizomycotina</taxon>
        <taxon>Sordariomycetes</taxon>
        <taxon>Hypocreomycetidae</taxon>
        <taxon>Glomerellales</taxon>
        <taxon>Glomerellaceae</taxon>
        <taxon>Colletotrichum</taxon>
        <taxon>Colletotrichum gloeosporioides species complex</taxon>
    </lineage>
</organism>
<proteinExistence type="predicted"/>
<accession>A0AAD9Y4U6</accession>
<sequence>MKPIKLLIRAVEDEETFLDVIFRVVMDLAAQRDTWLKMSFPKHPEDAHRNITATIDTARRRFGDVAILTNSGKSDFRRRQDAQNEDQDTGMSQFGSGLTARSQAPGIRGDHQGQEQEGSATSGSLQSRACLILWLKRS</sequence>
<dbReference type="AlphaFoldDB" id="A0AAD9Y4U6"/>
<keyword evidence="3" id="KW-1185">Reference proteome</keyword>
<dbReference type="Proteomes" id="UP001281614">
    <property type="component" value="Unassembled WGS sequence"/>
</dbReference>
<name>A0AAD9Y4U6_COLKA</name>
<evidence type="ECO:0000313" key="3">
    <source>
        <dbReference type="Proteomes" id="UP001281614"/>
    </source>
</evidence>